<dbReference type="PANTHER" id="PTHR10766:SF177">
    <property type="entry name" value="TRANSMEMBRANE 9 SUPERFAMILY MEMBER 1"/>
    <property type="match status" value="1"/>
</dbReference>
<evidence type="ECO:0000256" key="1">
    <source>
        <dbReference type="ARBA" id="ARBA00004337"/>
    </source>
</evidence>
<evidence type="ECO:0000256" key="3">
    <source>
        <dbReference type="ARBA" id="ARBA00005227"/>
    </source>
</evidence>
<proteinExistence type="inferred from homology"/>
<evidence type="ECO:0000256" key="7">
    <source>
        <dbReference type="ARBA" id="ARBA00022989"/>
    </source>
</evidence>
<keyword evidence="5" id="KW-0732">Signal</keyword>
<reference evidence="10 11" key="1">
    <citation type="journal article" date="2013" name="BMC Genomics">
        <title>Reconstruction of the lipid metabolism for the microalga Monoraphidium neglectum from its genome sequence reveals characteristics suitable for biofuel production.</title>
        <authorList>
            <person name="Bogen C."/>
            <person name="Al-Dilaimi A."/>
            <person name="Albersmeier A."/>
            <person name="Wichmann J."/>
            <person name="Grundmann M."/>
            <person name="Rupp O."/>
            <person name="Lauersen K.J."/>
            <person name="Blifernez-Klassen O."/>
            <person name="Kalinowski J."/>
            <person name="Goesmann A."/>
            <person name="Mussgnug J.H."/>
            <person name="Kruse O."/>
        </authorList>
    </citation>
    <scope>NUCLEOTIDE SEQUENCE [LARGE SCALE GENOMIC DNA]</scope>
    <source>
        <strain evidence="10 11">SAG 48.87</strain>
    </source>
</reference>
<dbReference type="AlphaFoldDB" id="A0A0D2KLB2"/>
<gene>
    <name evidence="10" type="ORF">MNEG_11413</name>
</gene>
<keyword evidence="11" id="KW-1185">Reference proteome</keyword>
<comment type="subcellular location">
    <subcellularLocation>
        <location evidence="1">Endosome membrane</location>
        <topology evidence="1">Multi-pass membrane protein</topology>
    </subcellularLocation>
    <subcellularLocation>
        <location evidence="2">Golgi apparatus membrane</location>
        <topology evidence="2">Multi-pass membrane protein</topology>
    </subcellularLocation>
</comment>
<dbReference type="GO" id="GO:0072657">
    <property type="term" value="P:protein localization to membrane"/>
    <property type="evidence" value="ECO:0007669"/>
    <property type="project" value="TreeGrafter"/>
</dbReference>
<dbReference type="KEGG" id="mng:MNEG_11413"/>
<evidence type="ECO:0000313" key="10">
    <source>
        <dbReference type="EMBL" id="KIY96548.1"/>
    </source>
</evidence>
<dbReference type="GeneID" id="25728673"/>
<evidence type="ECO:0000256" key="6">
    <source>
        <dbReference type="ARBA" id="ARBA00022753"/>
    </source>
</evidence>
<dbReference type="Proteomes" id="UP000054498">
    <property type="component" value="Unassembled WGS sequence"/>
</dbReference>
<accession>A0A0D2KLB2</accession>
<dbReference type="RefSeq" id="XP_013895568.1">
    <property type="nucleotide sequence ID" value="XM_014040114.1"/>
</dbReference>
<keyword evidence="7 9" id="KW-1133">Transmembrane helix</keyword>
<evidence type="ECO:0000256" key="8">
    <source>
        <dbReference type="ARBA" id="ARBA00023136"/>
    </source>
</evidence>
<feature type="transmembrane region" description="Helical" evidence="9">
    <location>
        <begin position="46"/>
        <end position="73"/>
    </location>
</feature>
<evidence type="ECO:0000256" key="5">
    <source>
        <dbReference type="ARBA" id="ARBA00022729"/>
    </source>
</evidence>
<comment type="similarity">
    <text evidence="3 9">Belongs to the nonaspanin (TM9SF) (TC 9.A.2) family.</text>
</comment>
<keyword evidence="6" id="KW-0967">Endosome</keyword>
<name>A0A0D2KLB2_9CHLO</name>
<protein>
    <recommendedName>
        <fullName evidence="9">Transmembrane 9 superfamily member</fullName>
    </recommendedName>
</protein>
<evidence type="ECO:0000256" key="9">
    <source>
        <dbReference type="RuleBase" id="RU363079"/>
    </source>
</evidence>
<evidence type="ECO:0000256" key="4">
    <source>
        <dbReference type="ARBA" id="ARBA00022692"/>
    </source>
</evidence>
<dbReference type="InterPro" id="IPR004240">
    <property type="entry name" value="EMP70"/>
</dbReference>
<evidence type="ECO:0000313" key="11">
    <source>
        <dbReference type="Proteomes" id="UP000054498"/>
    </source>
</evidence>
<keyword evidence="8 9" id="KW-0472">Membrane</keyword>
<comment type="caution">
    <text evidence="9">Lacks conserved residue(s) required for the propagation of feature annotation.</text>
</comment>
<dbReference type="GO" id="GO:0000139">
    <property type="term" value="C:Golgi membrane"/>
    <property type="evidence" value="ECO:0007669"/>
    <property type="project" value="UniProtKB-SubCell"/>
</dbReference>
<dbReference type="EMBL" id="KK102949">
    <property type="protein sequence ID" value="KIY96548.1"/>
    <property type="molecule type" value="Genomic_DNA"/>
</dbReference>
<sequence>MGGRQWVSNVLLCAGLLCGPLLAVFSVLNTVAWVQGSTQARGARAPLVLALPFGTICIIIVIWALVTFPLTVLGGIWGKNSRGEYNAPCRCGHLAGEKGWVLRDAVGFFASCMLLELPQHNPGLRVRFAAALTQMPDQALAPFF</sequence>
<dbReference type="OrthoDB" id="1666796at2759"/>
<dbReference type="GO" id="GO:0010008">
    <property type="term" value="C:endosome membrane"/>
    <property type="evidence" value="ECO:0007669"/>
    <property type="project" value="UniProtKB-SubCell"/>
</dbReference>
<dbReference type="PANTHER" id="PTHR10766">
    <property type="entry name" value="TRANSMEMBRANE 9 SUPERFAMILY PROTEIN"/>
    <property type="match status" value="1"/>
</dbReference>
<organism evidence="10 11">
    <name type="scientific">Monoraphidium neglectum</name>
    <dbReference type="NCBI Taxonomy" id="145388"/>
    <lineage>
        <taxon>Eukaryota</taxon>
        <taxon>Viridiplantae</taxon>
        <taxon>Chlorophyta</taxon>
        <taxon>core chlorophytes</taxon>
        <taxon>Chlorophyceae</taxon>
        <taxon>CS clade</taxon>
        <taxon>Sphaeropleales</taxon>
        <taxon>Selenastraceae</taxon>
        <taxon>Monoraphidium</taxon>
    </lineage>
</organism>
<keyword evidence="4 9" id="KW-0812">Transmembrane</keyword>
<dbReference type="Pfam" id="PF02990">
    <property type="entry name" value="EMP70"/>
    <property type="match status" value="1"/>
</dbReference>
<evidence type="ECO:0000256" key="2">
    <source>
        <dbReference type="ARBA" id="ARBA00004653"/>
    </source>
</evidence>